<name>A0ABD0JAS9_9CAEN</name>
<evidence type="ECO:0000256" key="3">
    <source>
        <dbReference type="ARBA" id="ARBA00022448"/>
    </source>
</evidence>
<comment type="caution">
    <text evidence="13">The sequence shown here is derived from an EMBL/GenBank/DDBJ whole genome shotgun (WGS) entry which is preliminary data.</text>
</comment>
<dbReference type="InterPro" id="IPR051163">
    <property type="entry name" value="Sodium:Solute_Symporter_SSF"/>
</dbReference>
<evidence type="ECO:0000256" key="7">
    <source>
        <dbReference type="ARBA" id="ARBA00023053"/>
    </source>
</evidence>
<keyword evidence="9 12" id="KW-0472">Membrane</keyword>
<keyword evidence="5 12" id="KW-0812">Transmembrane</keyword>
<dbReference type="Gene3D" id="1.20.1730.10">
    <property type="entry name" value="Sodium/glucose cotransporter"/>
    <property type="match status" value="1"/>
</dbReference>
<comment type="subcellular location">
    <subcellularLocation>
        <location evidence="1">Cell membrane</location>
        <topology evidence="1">Multi-pass membrane protein</topology>
    </subcellularLocation>
</comment>
<evidence type="ECO:0000256" key="9">
    <source>
        <dbReference type="ARBA" id="ARBA00023136"/>
    </source>
</evidence>
<dbReference type="InterPro" id="IPR038377">
    <property type="entry name" value="Na/Glc_symporter_sf"/>
</dbReference>
<dbReference type="GO" id="GO:0005886">
    <property type="term" value="C:plasma membrane"/>
    <property type="evidence" value="ECO:0007669"/>
    <property type="project" value="UniProtKB-SubCell"/>
</dbReference>
<feature type="non-terminal residue" evidence="13">
    <location>
        <position position="1"/>
    </location>
</feature>
<evidence type="ECO:0000256" key="2">
    <source>
        <dbReference type="ARBA" id="ARBA00006434"/>
    </source>
</evidence>
<feature type="compositionally biased region" description="Polar residues" evidence="11">
    <location>
        <begin position="405"/>
        <end position="414"/>
    </location>
</feature>
<evidence type="ECO:0000256" key="6">
    <source>
        <dbReference type="ARBA" id="ARBA00022989"/>
    </source>
</evidence>
<keyword evidence="8" id="KW-0406">Ion transport</keyword>
<evidence type="ECO:0000313" key="14">
    <source>
        <dbReference type="Proteomes" id="UP001519460"/>
    </source>
</evidence>
<dbReference type="EMBL" id="JACVVK020000527">
    <property type="protein sequence ID" value="KAK7467994.1"/>
    <property type="molecule type" value="Genomic_DNA"/>
</dbReference>
<evidence type="ECO:0000256" key="11">
    <source>
        <dbReference type="SAM" id="MobiDB-lite"/>
    </source>
</evidence>
<evidence type="ECO:0000256" key="5">
    <source>
        <dbReference type="ARBA" id="ARBA00022692"/>
    </source>
</evidence>
<keyword evidence="4" id="KW-1003">Cell membrane</keyword>
<evidence type="ECO:0000256" key="12">
    <source>
        <dbReference type="SAM" id="Phobius"/>
    </source>
</evidence>
<keyword evidence="6 12" id="KW-1133">Transmembrane helix</keyword>
<protein>
    <recommendedName>
        <fullName evidence="15">Sodium-coupled monocarboxylate transporter 1</fullName>
    </recommendedName>
</protein>
<feature type="region of interest" description="Disordered" evidence="11">
    <location>
        <begin position="382"/>
        <end position="414"/>
    </location>
</feature>
<sequence length="414" mass="43983">PRVRHSFWSLIVGGMVTWTSTYGCNQASVQRFSSLPTLSGARKAVLLNVLGHVLLISIACLAGIVVFAYYVQEGCDPLTSNRVDNPNQIIPYFVMEVLSTPGLPGLFISCLFSGALSSMSSSLNALSAVTWEDFLKPVLGHRLTELQKTWVAKLLVLIYGGLGTGVAFMVMRLGGTVLQASLSFTGAATGPALGMFLLGGVFPWANAAGAVVGGIVGLIFPLWISVGAYSLPTASLSLPFPTNGCLADNATMSTMTTEAVTLTTLPATSVTETGLSGIDQLYTISYLWYGSIGTGTVVVVGLIVSVITGPMKMDDIDPVYLIPIFDRLFCCLPASWRKTLRCHKDFPRPEDIKEADALSMELVIHTSDTSHTNVTTTDVKGSVTSVDSGQGSHSDADSDVKEISTETSIEMTKM</sequence>
<feature type="transmembrane region" description="Helical" evidence="12">
    <location>
        <begin position="150"/>
        <end position="171"/>
    </location>
</feature>
<feature type="compositionally biased region" description="Polar residues" evidence="11">
    <location>
        <begin position="382"/>
        <end position="393"/>
    </location>
</feature>
<reference evidence="13 14" key="1">
    <citation type="journal article" date="2023" name="Sci. Data">
        <title>Genome assembly of the Korean intertidal mud-creeper Batillaria attramentaria.</title>
        <authorList>
            <person name="Patra A.K."/>
            <person name="Ho P.T."/>
            <person name="Jun S."/>
            <person name="Lee S.J."/>
            <person name="Kim Y."/>
            <person name="Won Y.J."/>
        </authorList>
    </citation>
    <scope>NUCLEOTIDE SEQUENCE [LARGE SCALE GENOMIC DNA]</scope>
    <source>
        <strain evidence="13">Wonlab-2016</strain>
    </source>
</reference>
<gene>
    <name evidence="13" type="ORF">BaRGS_00036772</name>
</gene>
<feature type="transmembrane region" description="Helical" evidence="12">
    <location>
        <begin position="286"/>
        <end position="307"/>
    </location>
</feature>
<evidence type="ECO:0000313" key="13">
    <source>
        <dbReference type="EMBL" id="KAK7467994.1"/>
    </source>
</evidence>
<comment type="similarity">
    <text evidence="2">Belongs to the sodium:solute symporter (SSF) (TC 2.A.21) family.</text>
</comment>
<evidence type="ECO:0000256" key="1">
    <source>
        <dbReference type="ARBA" id="ARBA00004651"/>
    </source>
</evidence>
<accession>A0ABD0JAS9</accession>
<proteinExistence type="inferred from homology"/>
<dbReference type="PANTHER" id="PTHR42985">
    <property type="entry name" value="SODIUM-COUPLED MONOCARBOXYLATE TRANSPORTER"/>
    <property type="match status" value="1"/>
</dbReference>
<keyword evidence="3" id="KW-0813">Transport</keyword>
<dbReference type="GO" id="GO:0006814">
    <property type="term" value="P:sodium ion transport"/>
    <property type="evidence" value="ECO:0007669"/>
    <property type="project" value="UniProtKB-KW"/>
</dbReference>
<feature type="transmembrane region" description="Helical" evidence="12">
    <location>
        <begin position="6"/>
        <end position="24"/>
    </location>
</feature>
<evidence type="ECO:0000256" key="10">
    <source>
        <dbReference type="ARBA" id="ARBA00023201"/>
    </source>
</evidence>
<dbReference type="PANTHER" id="PTHR42985:SF40">
    <property type="entry name" value="LD47995P-RELATED"/>
    <property type="match status" value="1"/>
</dbReference>
<organism evidence="13 14">
    <name type="scientific">Batillaria attramentaria</name>
    <dbReference type="NCBI Taxonomy" id="370345"/>
    <lineage>
        <taxon>Eukaryota</taxon>
        <taxon>Metazoa</taxon>
        <taxon>Spiralia</taxon>
        <taxon>Lophotrochozoa</taxon>
        <taxon>Mollusca</taxon>
        <taxon>Gastropoda</taxon>
        <taxon>Caenogastropoda</taxon>
        <taxon>Sorbeoconcha</taxon>
        <taxon>Cerithioidea</taxon>
        <taxon>Batillariidae</taxon>
        <taxon>Batillaria</taxon>
    </lineage>
</organism>
<evidence type="ECO:0000256" key="8">
    <source>
        <dbReference type="ARBA" id="ARBA00023065"/>
    </source>
</evidence>
<keyword evidence="7" id="KW-0915">Sodium</keyword>
<keyword evidence="10" id="KW-0739">Sodium transport</keyword>
<dbReference type="InterPro" id="IPR001734">
    <property type="entry name" value="Na/solute_symporter"/>
</dbReference>
<dbReference type="GO" id="GO:0022857">
    <property type="term" value="F:transmembrane transporter activity"/>
    <property type="evidence" value="ECO:0007669"/>
    <property type="project" value="UniProtKB-ARBA"/>
</dbReference>
<feature type="transmembrane region" description="Helical" evidence="12">
    <location>
        <begin position="45"/>
        <end position="69"/>
    </location>
</feature>
<feature type="transmembrane region" description="Helical" evidence="12">
    <location>
        <begin position="210"/>
        <end position="231"/>
    </location>
</feature>
<dbReference type="Proteomes" id="UP001519460">
    <property type="component" value="Unassembled WGS sequence"/>
</dbReference>
<keyword evidence="14" id="KW-1185">Reference proteome</keyword>
<evidence type="ECO:0008006" key="15">
    <source>
        <dbReference type="Google" id="ProtNLM"/>
    </source>
</evidence>
<dbReference type="PROSITE" id="PS50283">
    <property type="entry name" value="NA_SOLUT_SYMP_3"/>
    <property type="match status" value="1"/>
</dbReference>
<dbReference type="AlphaFoldDB" id="A0ABD0JAS9"/>
<evidence type="ECO:0000256" key="4">
    <source>
        <dbReference type="ARBA" id="ARBA00022475"/>
    </source>
</evidence>
<feature type="compositionally biased region" description="Basic and acidic residues" evidence="11">
    <location>
        <begin position="394"/>
        <end position="404"/>
    </location>
</feature>
<feature type="transmembrane region" description="Helical" evidence="12">
    <location>
        <begin position="177"/>
        <end position="198"/>
    </location>
</feature>